<evidence type="ECO:0000256" key="3">
    <source>
        <dbReference type="ARBA" id="ARBA00023002"/>
    </source>
</evidence>
<dbReference type="SUPFAM" id="SSF51905">
    <property type="entry name" value="FAD/NAD(P)-binding domain"/>
    <property type="match status" value="1"/>
</dbReference>
<organism evidence="7 8">
    <name type="scientific">Luteibacter rhizovicinus</name>
    <dbReference type="NCBI Taxonomy" id="242606"/>
    <lineage>
        <taxon>Bacteria</taxon>
        <taxon>Pseudomonadati</taxon>
        <taxon>Pseudomonadota</taxon>
        <taxon>Gammaproteobacteria</taxon>
        <taxon>Lysobacterales</taxon>
        <taxon>Rhodanobacteraceae</taxon>
        <taxon>Luteibacter</taxon>
    </lineage>
</organism>
<evidence type="ECO:0000256" key="1">
    <source>
        <dbReference type="ARBA" id="ARBA00022630"/>
    </source>
</evidence>
<dbReference type="PRINTS" id="PR00420">
    <property type="entry name" value="RNGMNOXGNASE"/>
</dbReference>
<dbReference type="GO" id="GO:0005737">
    <property type="term" value="C:cytoplasm"/>
    <property type="evidence" value="ECO:0007669"/>
    <property type="project" value="UniProtKB-SubCell"/>
</dbReference>
<feature type="binding site" evidence="5">
    <location>
        <position position="296"/>
    </location>
    <ligand>
        <name>FAD</name>
        <dbReference type="ChEBI" id="CHEBI:57692"/>
    </ligand>
</feature>
<comment type="caution">
    <text evidence="7">The sequence shown here is derived from an EMBL/GenBank/DDBJ whole genome shotgun (WGS) entry which is preliminary data.</text>
</comment>
<comment type="subunit">
    <text evidence="5">Monomer.</text>
</comment>
<dbReference type="Pfam" id="PF01494">
    <property type="entry name" value="FAD_binding_3"/>
    <property type="match status" value="1"/>
</dbReference>
<accession>A0A4R3YIN1</accession>
<evidence type="ECO:0000256" key="5">
    <source>
        <dbReference type="HAMAP-Rule" id="MF_00845"/>
    </source>
</evidence>
<gene>
    <name evidence="7" type="ORF">EC912_11330</name>
</gene>
<evidence type="ECO:0000313" key="7">
    <source>
        <dbReference type="EMBL" id="TCV91178.1"/>
    </source>
</evidence>
<feature type="binding site" evidence="5">
    <location>
        <position position="42"/>
    </location>
    <ligand>
        <name>NADPH</name>
        <dbReference type="ChEBI" id="CHEBI:57783"/>
    </ligand>
</feature>
<keyword evidence="3 5" id="KW-0560">Oxidoreductase</keyword>
<keyword evidence="1 5" id="KW-0285">Flavoprotein</keyword>
<keyword evidence="2 5" id="KW-0274">FAD</keyword>
<comment type="catalytic activity">
    <reaction evidence="5">
        <text>a tetracycline + NADPH + O2 + H(+) = an 11a-hydroxytetracycline + NADP(+) + H2O</text>
        <dbReference type="Rhea" id="RHEA:61444"/>
        <dbReference type="ChEBI" id="CHEBI:15377"/>
        <dbReference type="ChEBI" id="CHEBI:15378"/>
        <dbReference type="ChEBI" id="CHEBI:15379"/>
        <dbReference type="ChEBI" id="CHEBI:57783"/>
        <dbReference type="ChEBI" id="CHEBI:58349"/>
        <dbReference type="ChEBI" id="CHEBI:144644"/>
        <dbReference type="ChEBI" id="CHEBI:144645"/>
    </reaction>
</comment>
<dbReference type="PANTHER" id="PTHR46972">
    <property type="entry name" value="MONOOXYGENASE ASQM-RELATED"/>
    <property type="match status" value="1"/>
</dbReference>
<dbReference type="GO" id="GO:0071949">
    <property type="term" value="F:FAD binding"/>
    <property type="evidence" value="ECO:0007669"/>
    <property type="project" value="InterPro"/>
</dbReference>
<dbReference type="GO" id="GO:0004497">
    <property type="term" value="F:monooxygenase activity"/>
    <property type="evidence" value="ECO:0007669"/>
    <property type="project" value="UniProtKB-UniRule"/>
</dbReference>
<feature type="binding site" evidence="5">
    <location>
        <position position="103"/>
    </location>
    <ligand>
        <name>FAD</name>
        <dbReference type="ChEBI" id="CHEBI:57692"/>
    </ligand>
</feature>
<feature type="binding site" evidence="5">
    <location>
        <position position="49"/>
    </location>
    <ligand>
        <name>FAD</name>
        <dbReference type="ChEBI" id="CHEBI:57692"/>
    </ligand>
</feature>
<dbReference type="EMBL" id="SMCS01000013">
    <property type="protein sequence ID" value="TCV91178.1"/>
    <property type="molecule type" value="Genomic_DNA"/>
</dbReference>
<sequence length="376" mass="40730">MAQSLRIGIVGAGPAGLTLARVLQERGIRASVFEAELSTSHRTQGGSLDMHAESGQRALQIAGLYGAFGDIARYEDQGSRVYDRSGALLFDEQEDGDRPEVDRGILRDLLLASLAPDTVQWGMRVSSVQCVDDGFELTFVEGQTARFDVVVGTDGAWSRTRAQLSPILPFYTGVLFVELGIDDVDRQHPDIANLVGRGKIFALGDEKGLIAQRNANGHVRVYAALKVPEDWGRESQSAADESKSLRDQLLAEFESWDASLLSLIGPAATHLAFRPLWSLPPGHRWPHQKGITVIGDAAHLMTPFGGEGANLAMLDAAELGLALASGDDWPRAVEQFEETMWTRAEGAARGALEGLNEAMSIDGRERVLAHMHSHEA</sequence>
<keyword evidence="5" id="KW-0547">Nucleotide-binding</keyword>
<reference evidence="7 8" key="1">
    <citation type="submission" date="2019-03" db="EMBL/GenBank/DDBJ databases">
        <title>Above-ground endophytic microbial communities from plants in different locations in the United States.</title>
        <authorList>
            <person name="Frank C."/>
        </authorList>
    </citation>
    <scope>NUCLEOTIDE SEQUENCE [LARGE SCALE GENOMIC DNA]</scope>
    <source>
        <strain evidence="7 8">LP_13_YM</strain>
    </source>
</reference>
<dbReference type="RefSeq" id="WP_132147640.1">
    <property type="nucleotide sequence ID" value="NZ_SMCS01000013.1"/>
</dbReference>
<comment type="subcellular location">
    <subcellularLocation>
        <location evidence="5">Cytoplasm</location>
    </subcellularLocation>
</comment>
<keyword evidence="5" id="KW-0963">Cytoplasm</keyword>
<dbReference type="InterPro" id="IPR036188">
    <property type="entry name" value="FAD/NAD-bd_sf"/>
</dbReference>
<dbReference type="EC" id="1.14.13.-" evidence="5"/>
<evidence type="ECO:0000256" key="4">
    <source>
        <dbReference type="ARBA" id="ARBA00023033"/>
    </source>
</evidence>
<keyword evidence="5" id="KW-0521">NADP</keyword>
<comment type="similarity">
    <text evidence="5">Belongs to the aromatic-ring hydroxylase family. TetX subfamily.</text>
</comment>
<evidence type="ECO:0000256" key="2">
    <source>
        <dbReference type="ARBA" id="ARBA00022827"/>
    </source>
</evidence>
<dbReference type="GO" id="GO:0046677">
    <property type="term" value="P:response to antibiotic"/>
    <property type="evidence" value="ECO:0007669"/>
    <property type="project" value="InterPro"/>
</dbReference>
<comment type="domain">
    <text evidence="5">Consists of an N-terminal FAD-binding domain with a Rossman fold and a C-terminal substrate-binding domain.</text>
</comment>
<feature type="domain" description="FAD-binding" evidence="6">
    <location>
        <begin position="7"/>
        <end position="324"/>
    </location>
</feature>
<evidence type="ECO:0000313" key="8">
    <source>
        <dbReference type="Proteomes" id="UP000295645"/>
    </source>
</evidence>
<comment type="cofactor">
    <cofactor evidence="5">
        <name>FAD</name>
        <dbReference type="ChEBI" id="CHEBI:57692"/>
    </cofactor>
</comment>
<dbReference type="Proteomes" id="UP000295645">
    <property type="component" value="Unassembled WGS sequence"/>
</dbReference>
<name>A0A4R3YIN1_9GAMM</name>
<dbReference type="PANTHER" id="PTHR46972:SF1">
    <property type="entry name" value="FAD DEPENDENT OXIDOREDUCTASE DOMAIN-CONTAINING PROTEIN"/>
    <property type="match status" value="1"/>
</dbReference>
<proteinExistence type="inferred from homology"/>
<dbReference type="InterPro" id="IPR043683">
    <property type="entry name" value="TetX_monooxygenase"/>
</dbReference>
<dbReference type="InterPro" id="IPR002938">
    <property type="entry name" value="FAD-bd"/>
</dbReference>
<comment type="function">
    <text evidence="5">An FAD-requiring monooxygenase active on some tetracycline antibiotic derivatives, which leads to their inactivation. Hydroxylates carbon 11a of tetracycline and some analogs.</text>
</comment>
<evidence type="ECO:0000259" key="6">
    <source>
        <dbReference type="Pfam" id="PF01494"/>
    </source>
</evidence>
<dbReference type="AlphaFoldDB" id="A0A4R3YIN1"/>
<keyword evidence="8" id="KW-1185">Reference proteome</keyword>
<dbReference type="Gene3D" id="3.50.50.60">
    <property type="entry name" value="FAD/NAD(P)-binding domain"/>
    <property type="match status" value="1"/>
</dbReference>
<keyword evidence="4 5" id="KW-0503">Monooxygenase</keyword>
<dbReference type="OrthoDB" id="9782160at2"/>
<dbReference type="HAMAP" id="MF_00845">
    <property type="entry name" value="TetX_monooxygenase"/>
    <property type="match status" value="1"/>
</dbReference>
<protein>
    <recommendedName>
        <fullName evidence="5">Flavin-dependent monooxygenase</fullName>
    </recommendedName>
    <alternativeName>
        <fullName evidence="5">TetX monooxygenase</fullName>
        <shortName evidence="5">TetX</shortName>
        <ecNumber evidence="5">1.14.13.-</ecNumber>
    </alternativeName>
</protein>